<evidence type="ECO:0000259" key="1">
    <source>
        <dbReference type="Pfam" id="PF02861"/>
    </source>
</evidence>
<dbReference type="InterPro" id="IPR004176">
    <property type="entry name" value="Clp_R_N"/>
</dbReference>
<dbReference type="RefSeq" id="WP_089958617.1">
    <property type="nucleotide sequence ID" value="NZ_FOFR01000021.1"/>
</dbReference>
<organism evidence="2 3">
    <name type="scientific">Lentzea xinjiangensis</name>
    <dbReference type="NCBI Taxonomy" id="402600"/>
    <lineage>
        <taxon>Bacteria</taxon>
        <taxon>Bacillati</taxon>
        <taxon>Actinomycetota</taxon>
        <taxon>Actinomycetes</taxon>
        <taxon>Pseudonocardiales</taxon>
        <taxon>Pseudonocardiaceae</taxon>
        <taxon>Lentzea</taxon>
    </lineage>
</organism>
<feature type="domain" description="Clp R" evidence="1">
    <location>
        <begin position="11"/>
        <end position="71"/>
    </location>
</feature>
<dbReference type="STRING" id="402600.SAMN05216188_12180"/>
<dbReference type="AlphaFoldDB" id="A0A1H9UG01"/>
<name>A0A1H9UG01_9PSEU</name>
<gene>
    <name evidence="2" type="ORF">SAMN05216188_12180</name>
</gene>
<dbReference type="Gene3D" id="1.10.1780.10">
    <property type="entry name" value="Clp, N-terminal domain"/>
    <property type="match status" value="2"/>
</dbReference>
<dbReference type="Pfam" id="PF02861">
    <property type="entry name" value="Clp_N"/>
    <property type="match status" value="1"/>
</dbReference>
<accession>A0A1H9UG01</accession>
<sequence>MFQGEHPELGRVVREALMSARALGHPRTGAEHLLLALTLDNGTVAAILGRHGVTTAVVERAARAAEPSGAGAAADREALAVLGVELDALARRAGIALLDRAPAREPLLPLGAAAARQRCARLNPPLGLDAQAAYEASLRLALARREREHRQEHLALALLALDPGVAWALADVDLPALIGELAAAFPPPHRNPLLRAERRLGRRSRHRDIVRRYQHTTGRTATAGAALAAVIGG</sequence>
<dbReference type="SUPFAM" id="SSF81923">
    <property type="entry name" value="Double Clp-N motif"/>
    <property type="match status" value="1"/>
</dbReference>
<dbReference type="InterPro" id="IPR036628">
    <property type="entry name" value="Clp_N_dom_sf"/>
</dbReference>
<protein>
    <submittedName>
        <fullName evidence="2">Clp amino terminal domain-containing protein, pathogenicity island component</fullName>
    </submittedName>
</protein>
<dbReference type="Proteomes" id="UP000199352">
    <property type="component" value="Unassembled WGS sequence"/>
</dbReference>
<evidence type="ECO:0000313" key="2">
    <source>
        <dbReference type="EMBL" id="SES08097.1"/>
    </source>
</evidence>
<dbReference type="OrthoDB" id="3214672at2"/>
<reference evidence="3" key="1">
    <citation type="submission" date="2016-10" db="EMBL/GenBank/DDBJ databases">
        <authorList>
            <person name="Varghese N."/>
            <person name="Submissions S."/>
        </authorList>
    </citation>
    <scope>NUCLEOTIDE SEQUENCE [LARGE SCALE GENOMIC DNA]</scope>
    <source>
        <strain evidence="3">CGMCC 4.3525</strain>
    </source>
</reference>
<proteinExistence type="predicted"/>
<keyword evidence="3" id="KW-1185">Reference proteome</keyword>
<dbReference type="EMBL" id="FOFR01000021">
    <property type="protein sequence ID" value="SES08097.1"/>
    <property type="molecule type" value="Genomic_DNA"/>
</dbReference>
<evidence type="ECO:0000313" key="3">
    <source>
        <dbReference type="Proteomes" id="UP000199352"/>
    </source>
</evidence>